<dbReference type="GeneID" id="87609595"/>
<keyword evidence="4" id="KW-1185">Reference proteome</keyword>
<name>A0A4Y3PNT0_BREPA</name>
<comment type="similarity">
    <text evidence="1">Belongs to the YciI family.</text>
</comment>
<dbReference type="RefSeq" id="WP_122966279.1">
    <property type="nucleotide sequence ID" value="NZ_BJMH01000006.1"/>
</dbReference>
<dbReference type="InterPro" id="IPR005545">
    <property type="entry name" value="YCII"/>
</dbReference>
<evidence type="ECO:0000313" key="4">
    <source>
        <dbReference type="Proteomes" id="UP000316882"/>
    </source>
</evidence>
<comment type="caution">
    <text evidence="3">The sequence shown here is derived from an EMBL/GenBank/DDBJ whole genome shotgun (WGS) entry which is preliminary data.</text>
</comment>
<dbReference type="SUPFAM" id="SSF54909">
    <property type="entry name" value="Dimeric alpha+beta barrel"/>
    <property type="match status" value="1"/>
</dbReference>
<gene>
    <name evidence="3" type="ORF">BPA01_16410</name>
</gene>
<organism evidence="3 4">
    <name type="scientific">Brevibacillus parabrevis</name>
    <dbReference type="NCBI Taxonomy" id="54914"/>
    <lineage>
        <taxon>Bacteria</taxon>
        <taxon>Bacillati</taxon>
        <taxon>Bacillota</taxon>
        <taxon>Bacilli</taxon>
        <taxon>Bacillales</taxon>
        <taxon>Paenibacillaceae</taxon>
        <taxon>Brevibacillus</taxon>
    </lineage>
</organism>
<dbReference type="Gene3D" id="3.30.70.1060">
    <property type="entry name" value="Dimeric alpha+beta barrel"/>
    <property type="match status" value="1"/>
</dbReference>
<dbReference type="STRING" id="54914.AV540_01475"/>
<dbReference type="Proteomes" id="UP000316882">
    <property type="component" value="Unassembled WGS sequence"/>
</dbReference>
<dbReference type="InterPro" id="IPR011008">
    <property type="entry name" value="Dimeric_a/b-barrel"/>
</dbReference>
<evidence type="ECO:0000259" key="2">
    <source>
        <dbReference type="Pfam" id="PF03795"/>
    </source>
</evidence>
<protein>
    <recommendedName>
        <fullName evidence="2">YCII-related domain-containing protein</fullName>
    </recommendedName>
</protein>
<reference evidence="3 4" key="1">
    <citation type="submission" date="2019-06" db="EMBL/GenBank/DDBJ databases">
        <title>Whole genome shotgun sequence of Brevibacillus parabrevis NBRC 12334.</title>
        <authorList>
            <person name="Hosoyama A."/>
            <person name="Uohara A."/>
            <person name="Ohji S."/>
            <person name="Ichikawa N."/>
        </authorList>
    </citation>
    <scope>NUCLEOTIDE SEQUENCE [LARGE SCALE GENOMIC DNA]</scope>
    <source>
        <strain evidence="3 4">NBRC 12334</strain>
    </source>
</reference>
<dbReference type="EMBL" id="BJMH01000006">
    <property type="protein sequence ID" value="GEB32061.1"/>
    <property type="molecule type" value="Genomic_DNA"/>
</dbReference>
<dbReference type="AlphaFoldDB" id="A0A4Y3PNT0"/>
<sequence length="107" mass="12419">MDSLQQFLYKLKLVPRLLEPANWTDREHEIVGEHFRYLQQLLAENRLILAGRTQNMDETTFGIAIFLAESEEAAASVMANDPAVKQEVMTAELYPYRVALYNSQWEK</sequence>
<dbReference type="Pfam" id="PF03795">
    <property type="entry name" value="YCII"/>
    <property type="match status" value="1"/>
</dbReference>
<evidence type="ECO:0000256" key="1">
    <source>
        <dbReference type="ARBA" id="ARBA00007689"/>
    </source>
</evidence>
<feature type="domain" description="YCII-related" evidence="2">
    <location>
        <begin position="25"/>
        <end position="89"/>
    </location>
</feature>
<accession>A0A4Y3PNT0</accession>
<evidence type="ECO:0000313" key="3">
    <source>
        <dbReference type="EMBL" id="GEB32061.1"/>
    </source>
</evidence>
<proteinExistence type="inferred from homology"/>